<feature type="compositionally biased region" description="Low complexity" evidence="1">
    <location>
        <begin position="121"/>
        <end position="132"/>
    </location>
</feature>
<dbReference type="InterPro" id="IPR036397">
    <property type="entry name" value="RNaseH_sf"/>
</dbReference>
<feature type="region of interest" description="Disordered" evidence="1">
    <location>
        <begin position="562"/>
        <end position="648"/>
    </location>
</feature>
<evidence type="ECO:0000313" key="2">
    <source>
        <dbReference type="EMBL" id="UYV69524.1"/>
    </source>
</evidence>
<dbReference type="PANTHER" id="PTHR10829">
    <property type="entry name" value="CORTACTIN AND DREBRIN"/>
    <property type="match status" value="1"/>
</dbReference>
<sequence length="909" mass="98818">MNLNMPNSASPGSSGSAGQEPGRPSIPPPTGVKNSKKNGIQKRISKEISENRDHVNPPAGVRDVNLAAARDDVTLSLPAGSSSNGAARVLGNWADCIEDSGPGADNDFTVVKTRKRRRESSNSPTAAAPSSNIGGARSSRRTQSSARSVPRVQEIPTTRAHIAEARARQASSAEEHCVYLEHGPELQPFHYLRALDRLLGGTAGVIQVSKVNGHQLLGLANRGLAERLINNGLEVEGTLLRAFPFRKRAERITVGNLPFFVEDPAIIKALGPYGRITSIAPKMMKAGPYTYTDGRREAFIVLHEGVTTERLPTRLNITIKGEAWPAYLSSGIKCSRCHGQGHRRANCPLLAGRTTAPGPATPTSPTSVPPATAPRLPQQPSAQPPPPASPSPTMEVSDVPPTSRAALHPPAALRQPQPAPSALPAEDAPPAPPPVTPAPSLRTPGSREPAAPTPDVEMSIVEETSASFTSTAKNATRIDLDTFIERHPSVSFAETDALGLGREEVLDLLSSRTKTQRSVPLLPPSQCNALAGLIRQILDLRPGAASNLYKVLGQVKAELRTTPAAVPPTPPLPAPRPAEPMLPTTHREKLTPPLMTPPPPAPTDMEEDDPMTEKERDTPPPPAPRLAETTPPFPHGEKTSPHIATPPPPLSCQFIDDRWTEADDILQELNKERDWGLGINESDITEAIIYPEDREPLIRRLSTQGRSLLAGFISAAIERARDADPFVREGMSALRGIRLRRQWCDERRMSTAEWNEIVFTDESRFCLKHHDGRIRFWRHRGERMLNSCVMHRHTGPAPGIMGLPTAIFQQDKARPHVARIVQRFLVNRQIELLPWLARSPDLSPIKNMWSRVAQPLTQITTPATTPDQLWQSVEAAWSAVPQEHIQSLFGSMPRRVAAVISNNGGYSGY</sequence>
<feature type="compositionally biased region" description="Pro residues" evidence="1">
    <location>
        <begin position="417"/>
        <end position="437"/>
    </location>
</feature>
<protein>
    <recommendedName>
        <fullName evidence="4">CCHC-type domain-containing protein</fullName>
    </recommendedName>
</protein>
<dbReference type="Proteomes" id="UP001235939">
    <property type="component" value="Chromosome 06"/>
</dbReference>
<evidence type="ECO:0008006" key="4">
    <source>
        <dbReference type="Google" id="ProtNLM"/>
    </source>
</evidence>
<dbReference type="EMBL" id="CP092868">
    <property type="protein sequence ID" value="UYV69524.1"/>
    <property type="molecule type" value="Genomic_DNA"/>
</dbReference>
<organism evidence="2 3">
    <name type="scientific">Cordylochernes scorpioides</name>
    <dbReference type="NCBI Taxonomy" id="51811"/>
    <lineage>
        <taxon>Eukaryota</taxon>
        <taxon>Metazoa</taxon>
        <taxon>Ecdysozoa</taxon>
        <taxon>Arthropoda</taxon>
        <taxon>Chelicerata</taxon>
        <taxon>Arachnida</taxon>
        <taxon>Pseudoscorpiones</taxon>
        <taxon>Cheliferoidea</taxon>
        <taxon>Chernetidae</taxon>
        <taxon>Cordylochernes</taxon>
    </lineage>
</organism>
<evidence type="ECO:0000313" key="3">
    <source>
        <dbReference type="Proteomes" id="UP001235939"/>
    </source>
</evidence>
<dbReference type="Gene3D" id="3.30.420.10">
    <property type="entry name" value="Ribonuclease H-like superfamily/Ribonuclease H"/>
    <property type="match status" value="2"/>
</dbReference>
<accession>A0ABY6KKY1</accession>
<feature type="compositionally biased region" description="Pro residues" evidence="1">
    <location>
        <begin position="565"/>
        <end position="580"/>
    </location>
</feature>
<name>A0ABY6KKY1_9ARAC</name>
<feature type="region of interest" description="Disordered" evidence="1">
    <location>
        <begin position="97"/>
        <end position="153"/>
    </location>
</feature>
<reference evidence="2 3" key="1">
    <citation type="submission" date="2022-01" db="EMBL/GenBank/DDBJ databases">
        <title>A chromosomal length assembly of Cordylochernes scorpioides.</title>
        <authorList>
            <person name="Zeh D."/>
            <person name="Zeh J."/>
        </authorList>
    </citation>
    <scope>NUCLEOTIDE SEQUENCE [LARGE SCALE GENOMIC DNA]</scope>
    <source>
        <strain evidence="2">IN4F17</strain>
        <tissue evidence="2">Whole Body</tissue>
    </source>
</reference>
<feature type="compositionally biased region" description="Low complexity" evidence="1">
    <location>
        <begin position="403"/>
        <end position="416"/>
    </location>
</feature>
<dbReference type="PANTHER" id="PTHR10829:SF25">
    <property type="entry name" value="DREBRIN-LIKE PROTEIN"/>
    <property type="match status" value="1"/>
</dbReference>
<gene>
    <name evidence="2" type="ORF">LAZ67_6003899</name>
</gene>
<keyword evidence="3" id="KW-1185">Reference proteome</keyword>
<feature type="compositionally biased region" description="Basic and acidic residues" evidence="1">
    <location>
        <begin position="44"/>
        <end position="55"/>
    </location>
</feature>
<feature type="compositionally biased region" description="Low complexity" evidence="1">
    <location>
        <begin position="8"/>
        <end position="18"/>
    </location>
</feature>
<evidence type="ECO:0000256" key="1">
    <source>
        <dbReference type="SAM" id="MobiDB-lite"/>
    </source>
</evidence>
<feature type="region of interest" description="Disordered" evidence="1">
    <location>
        <begin position="1"/>
        <end position="62"/>
    </location>
</feature>
<feature type="region of interest" description="Disordered" evidence="1">
    <location>
        <begin position="349"/>
        <end position="456"/>
    </location>
</feature>
<proteinExistence type="predicted"/>
<feature type="compositionally biased region" description="Pro residues" evidence="1">
    <location>
        <begin position="359"/>
        <end position="372"/>
    </location>
</feature>